<comment type="similarity">
    <text evidence="1">Belongs to the RecJ family.</text>
</comment>
<dbReference type="InterPro" id="IPR038763">
    <property type="entry name" value="DHH_sf"/>
</dbReference>
<dbReference type="PANTHER" id="PTHR30255">
    <property type="entry name" value="SINGLE-STRANDED-DNA-SPECIFIC EXONUCLEASE RECJ"/>
    <property type="match status" value="1"/>
</dbReference>
<feature type="domain" description="DHHA1" evidence="7">
    <location>
        <begin position="354"/>
        <end position="443"/>
    </location>
</feature>
<dbReference type="NCBIfam" id="TIGR00644">
    <property type="entry name" value="recJ"/>
    <property type="match status" value="1"/>
</dbReference>
<name>A0A1J1DQR0_9BACT</name>
<keyword evidence="4" id="KW-0378">Hydrolase</keyword>
<keyword evidence="5 9" id="KW-0269">Exonuclease</keyword>
<dbReference type="PANTHER" id="PTHR30255:SF2">
    <property type="entry name" value="SINGLE-STRANDED-DNA-SPECIFIC EXONUCLEASE RECJ"/>
    <property type="match status" value="1"/>
</dbReference>
<dbReference type="InterPro" id="IPR004610">
    <property type="entry name" value="RecJ"/>
</dbReference>
<feature type="domain" description="DDH" evidence="6">
    <location>
        <begin position="79"/>
        <end position="231"/>
    </location>
</feature>
<dbReference type="Gene3D" id="3.90.1640.30">
    <property type="match status" value="1"/>
</dbReference>
<evidence type="ECO:0000259" key="7">
    <source>
        <dbReference type="Pfam" id="PF02272"/>
    </source>
</evidence>
<dbReference type="Gene3D" id="3.10.310.30">
    <property type="match status" value="1"/>
</dbReference>
<dbReference type="InterPro" id="IPR001667">
    <property type="entry name" value="DDH_dom"/>
</dbReference>
<dbReference type="GO" id="GO:0006281">
    <property type="term" value="P:DNA repair"/>
    <property type="evidence" value="ECO:0007669"/>
    <property type="project" value="InterPro"/>
</dbReference>
<dbReference type="InterPro" id="IPR003156">
    <property type="entry name" value="DHHA1_dom"/>
</dbReference>
<evidence type="ECO:0000256" key="4">
    <source>
        <dbReference type="ARBA" id="ARBA00022801"/>
    </source>
</evidence>
<proteinExistence type="inferred from homology"/>
<dbReference type="SUPFAM" id="SSF64182">
    <property type="entry name" value="DHH phosphoesterases"/>
    <property type="match status" value="1"/>
</dbReference>
<dbReference type="Pfam" id="PF17768">
    <property type="entry name" value="RecJ_OB"/>
    <property type="match status" value="1"/>
</dbReference>
<evidence type="ECO:0000256" key="3">
    <source>
        <dbReference type="ARBA" id="ARBA00022722"/>
    </source>
</evidence>
<keyword evidence="3" id="KW-0540">Nuclease</keyword>
<evidence type="ECO:0000313" key="9">
    <source>
        <dbReference type="EMBL" id="BAV92177.1"/>
    </source>
</evidence>
<dbReference type="GO" id="GO:0008409">
    <property type="term" value="F:5'-3' exonuclease activity"/>
    <property type="evidence" value="ECO:0007669"/>
    <property type="project" value="InterPro"/>
</dbReference>
<evidence type="ECO:0000313" key="10">
    <source>
        <dbReference type="Proteomes" id="UP000242645"/>
    </source>
</evidence>
<evidence type="ECO:0000256" key="1">
    <source>
        <dbReference type="ARBA" id="ARBA00005915"/>
    </source>
</evidence>
<dbReference type="OrthoDB" id="9809852at2"/>
<evidence type="ECO:0000259" key="6">
    <source>
        <dbReference type="Pfam" id="PF01368"/>
    </source>
</evidence>
<dbReference type="KEGG" id="dtr:RSDT_0665"/>
<evidence type="ECO:0000256" key="2">
    <source>
        <dbReference type="ARBA" id="ARBA00019841"/>
    </source>
</evidence>
<dbReference type="EMBL" id="AP017368">
    <property type="protein sequence ID" value="BAV92177.1"/>
    <property type="molecule type" value="Genomic_DNA"/>
</dbReference>
<dbReference type="GO" id="GO:0003676">
    <property type="term" value="F:nucleic acid binding"/>
    <property type="evidence" value="ECO:0007669"/>
    <property type="project" value="InterPro"/>
</dbReference>
<dbReference type="Pfam" id="PF02272">
    <property type="entry name" value="DHHA1"/>
    <property type="match status" value="1"/>
</dbReference>
<dbReference type="Pfam" id="PF01368">
    <property type="entry name" value="DHH"/>
    <property type="match status" value="1"/>
</dbReference>
<organism evidence="9 10">
    <name type="scientific">Candidatus Desulfovibrio trichonymphae</name>
    <dbReference type="NCBI Taxonomy" id="1725232"/>
    <lineage>
        <taxon>Bacteria</taxon>
        <taxon>Pseudomonadati</taxon>
        <taxon>Thermodesulfobacteriota</taxon>
        <taxon>Desulfovibrionia</taxon>
        <taxon>Desulfovibrionales</taxon>
        <taxon>Desulfovibrionaceae</taxon>
        <taxon>Desulfovibrio</taxon>
    </lineage>
</organism>
<sequence>MRTWRFRVCPRGEAPAAWARKLSISPLLLRLLWRRGLTELQEMENFLAAGLGSLTPPERWSGLDETARLLARELLAGKKVAVWGDYDVDGLTATTLALDVLEFHGISVVHHIPDRRDEGYGLNIAGIEALAGCGCGVLLTVDCGISDVQAVARARGLGMTVVITDHHLPPSELPLAHAVCNPRLGDSAPCPHLAGVGVAFYLMAALNAVLADSTGKRYKMDAVLDLVALGTLADVMRLTGENRILVRAGLNSIARAARPGVAALKAVSEADQAAFLTSGQVSFRLAPRINAAGRMGSAEAALRLLRAKDPATAADLAAQLDTLNRRRREEEERILMQARVQAQAQLAEKPRAALVLYGPDWNTGVAGIVASRIVEEFYRPAIVLCDDRGSLKGSCRSVRDFDLYAALAGVARCLLGFGGHRMAAGLRLEPSNLAEFRENFEAAAGAVLGAEPSAPALTLECELDFNKAVEHCFLKELELLQPFGPGNAEPIFASPPLLVRERAFLGRSREHVQLRVLDETSGMTLWAKAWRMAGQLPPSLVGKKIRLAYTPRLDIYNGIASVDVLVKDWQKA</sequence>
<feature type="domain" description="RecJ OB" evidence="8">
    <location>
        <begin position="468"/>
        <end position="568"/>
    </location>
</feature>
<keyword evidence="10" id="KW-1185">Reference proteome</keyword>
<reference evidence="9 10" key="1">
    <citation type="journal article" date="2017" name="ISME J.">
        <title>Genome of 'Ca. Desulfovibrio trichonymphae', an H2-oxidizing bacterium in a tripartite symbiotic system within a protist cell in the termite gut.</title>
        <authorList>
            <person name="Kuwahara H."/>
            <person name="Yuki M."/>
            <person name="Izawa K."/>
            <person name="Ohkuma M."/>
            <person name="Hongoh Y."/>
        </authorList>
    </citation>
    <scope>NUCLEOTIDE SEQUENCE [LARGE SCALE GENOMIC DNA]</scope>
    <source>
        <strain evidence="9 10">Rs-N31</strain>
    </source>
</reference>
<gene>
    <name evidence="9" type="primary">recJ</name>
    <name evidence="9" type="ORF">RSDT_0665</name>
</gene>
<dbReference type="InterPro" id="IPR041122">
    <property type="entry name" value="RecJ_OB"/>
</dbReference>
<evidence type="ECO:0000259" key="8">
    <source>
        <dbReference type="Pfam" id="PF17768"/>
    </source>
</evidence>
<dbReference type="Proteomes" id="UP000242645">
    <property type="component" value="Chromosome"/>
</dbReference>
<dbReference type="RefSeq" id="WP_096399693.1">
    <property type="nucleotide sequence ID" value="NZ_AP017368.1"/>
</dbReference>
<dbReference type="InterPro" id="IPR051673">
    <property type="entry name" value="SSDNA_exonuclease_RecJ"/>
</dbReference>
<evidence type="ECO:0000256" key="5">
    <source>
        <dbReference type="ARBA" id="ARBA00022839"/>
    </source>
</evidence>
<dbReference type="GO" id="GO:0006310">
    <property type="term" value="P:DNA recombination"/>
    <property type="evidence" value="ECO:0007669"/>
    <property type="project" value="InterPro"/>
</dbReference>
<accession>A0A1J1DQR0</accession>
<dbReference type="AlphaFoldDB" id="A0A1J1DQR0"/>
<protein>
    <recommendedName>
        <fullName evidence="2">Single-stranded-DNA-specific exonuclease RecJ</fullName>
    </recommendedName>
</protein>